<evidence type="ECO:0000256" key="2">
    <source>
        <dbReference type="ARBA" id="ARBA00023027"/>
    </source>
</evidence>
<gene>
    <name evidence="6" type="ORF">SAMN05920897_104151</name>
</gene>
<accession>A0A1N6QFN2</accession>
<feature type="domain" description="6-phosphogluconate dehydrogenase NADP-binding" evidence="4">
    <location>
        <begin position="37"/>
        <end position="203"/>
    </location>
</feature>
<protein>
    <submittedName>
        <fullName evidence="6">3-hydroxyisobutyrate dehydrogenase</fullName>
    </submittedName>
</protein>
<reference evidence="6 7" key="1">
    <citation type="submission" date="2017-01" db="EMBL/GenBank/DDBJ databases">
        <authorList>
            <person name="Mah S.A."/>
            <person name="Swanson W.J."/>
            <person name="Moy G.W."/>
            <person name="Vacquier V.D."/>
        </authorList>
    </citation>
    <scope>NUCLEOTIDE SEQUENCE [LARGE SCALE GENOMIC DNA]</scope>
    <source>
        <strain evidence="6 7">ASpG1</strain>
    </source>
</reference>
<dbReference type="InterPro" id="IPR008927">
    <property type="entry name" value="6-PGluconate_DH-like_C_sf"/>
</dbReference>
<dbReference type="STRING" id="159291.SAMN05920897_104151"/>
<dbReference type="EMBL" id="FTMS01000004">
    <property type="protein sequence ID" value="SIQ15368.1"/>
    <property type="molecule type" value="Genomic_DNA"/>
</dbReference>
<feature type="active site" evidence="3">
    <location>
        <position position="212"/>
    </location>
</feature>
<dbReference type="GO" id="GO:0050661">
    <property type="term" value="F:NADP binding"/>
    <property type="evidence" value="ECO:0007669"/>
    <property type="project" value="InterPro"/>
</dbReference>
<evidence type="ECO:0000259" key="4">
    <source>
        <dbReference type="Pfam" id="PF03446"/>
    </source>
</evidence>
<dbReference type="PANTHER" id="PTHR43060:SF15">
    <property type="entry name" value="3-HYDROXYISOBUTYRATE DEHYDROGENASE-LIKE 1, MITOCHONDRIAL-RELATED"/>
    <property type="match status" value="1"/>
</dbReference>
<dbReference type="PANTHER" id="PTHR43060">
    <property type="entry name" value="3-HYDROXYISOBUTYRATE DEHYDROGENASE-LIKE 1, MITOCHONDRIAL-RELATED"/>
    <property type="match status" value="1"/>
</dbReference>
<dbReference type="SUPFAM" id="SSF51735">
    <property type="entry name" value="NAD(P)-binding Rossmann-fold domains"/>
    <property type="match status" value="1"/>
</dbReference>
<dbReference type="InterPro" id="IPR036291">
    <property type="entry name" value="NAD(P)-bd_dom_sf"/>
</dbReference>
<keyword evidence="2" id="KW-0520">NAD</keyword>
<dbReference type="GO" id="GO:0016491">
    <property type="term" value="F:oxidoreductase activity"/>
    <property type="evidence" value="ECO:0007669"/>
    <property type="project" value="UniProtKB-KW"/>
</dbReference>
<keyword evidence="7" id="KW-1185">Reference proteome</keyword>
<dbReference type="Gene3D" id="1.10.1040.10">
    <property type="entry name" value="N-(1-d-carboxylethyl)-l-norvaline Dehydrogenase, domain 2"/>
    <property type="match status" value="1"/>
</dbReference>
<dbReference type="Proteomes" id="UP000186400">
    <property type="component" value="Unassembled WGS sequence"/>
</dbReference>
<evidence type="ECO:0000256" key="1">
    <source>
        <dbReference type="ARBA" id="ARBA00023002"/>
    </source>
</evidence>
<dbReference type="AlphaFoldDB" id="A0A1N6QFN2"/>
<dbReference type="SUPFAM" id="SSF48179">
    <property type="entry name" value="6-phosphogluconate dehydrogenase C-terminal domain-like"/>
    <property type="match status" value="1"/>
</dbReference>
<dbReference type="Gene3D" id="3.40.50.720">
    <property type="entry name" value="NAD(P)-binding Rossmann-like Domain"/>
    <property type="match status" value="1"/>
</dbReference>
<sequence>MVRSGKLFQVRKTRPERKNWIAAILLARMCPMNHMKEIGWIGTGIMGASMARRLLQTGHRLMVYSRTRAKAGELLREGAVWCDSPREVARRSECVFSIVGYPSDVEEVVLGEEGTLAGARDRIDAGEEAPVLVDMTTSRPTLAREIAELATRQGIAALDAPVSGGDVGAREGTLAIMVGGERAAFDRVSPLFAVLGKNIRWMGPAGAGQHTKAINQTLIASTMIGTVEGLLYAERAGLDLKEVIGVVGSGAAASWSVNNLGMRIASGDMAPGFMIRHFVKDLGIALEEARRLGIALPGLALANQFYQAALAEGLAEEGTQALYRVFQRLNSPPGESRPR</sequence>
<dbReference type="PIRSF" id="PIRSF000103">
    <property type="entry name" value="HIBADH"/>
    <property type="match status" value="1"/>
</dbReference>
<dbReference type="GO" id="GO:0051287">
    <property type="term" value="F:NAD binding"/>
    <property type="evidence" value="ECO:0007669"/>
    <property type="project" value="InterPro"/>
</dbReference>
<feature type="domain" description="3-hydroxyisobutyrate dehydrogenase-like NAD-binding" evidence="5">
    <location>
        <begin position="206"/>
        <end position="325"/>
    </location>
</feature>
<dbReference type="InterPro" id="IPR029154">
    <property type="entry name" value="HIBADH-like_NADP-bd"/>
</dbReference>
<dbReference type="InterPro" id="IPR013328">
    <property type="entry name" value="6PGD_dom2"/>
</dbReference>
<dbReference type="InterPro" id="IPR015815">
    <property type="entry name" value="HIBADH-related"/>
</dbReference>
<evidence type="ECO:0000313" key="6">
    <source>
        <dbReference type="EMBL" id="SIQ15368.1"/>
    </source>
</evidence>
<dbReference type="InterPro" id="IPR006115">
    <property type="entry name" value="6PGDH_NADP-bd"/>
</dbReference>
<evidence type="ECO:0000259" key="5">
    <source>
        <dbReference type="Pfam" id="PF14833"/>
    </source>
</evidence>
<organism evidence="6 7">
    <name type="scientific">Alkalispirochaeta americana</name>
    <dbReference type="NCBI Taxonomy" id="159291"/>
    <lineage>
        <taxon>Bacteria</taxon>
        <taxon>Pseudomonadati</taxon>
        <taxon>Spirochaetota</taxon>
        <taxon>Spirochaetia</taxon>
        <taxon>Spirochaetales</taxon>
        <taxon>Spirochaetaceae</taxon>
        <taxon>Alkalispirochaeta</taxon>
    </lineage>
</organism>
<dbReference type="Pfam" id="PF03446">
    <property type="entry name" value="NAD_binding_2"/>
    <property type="match status" value="1"/>
</dbReference>
<name>A0A1N6QFN2_9SPIO</name>
<keyword evidence="1" id="KW-0560">Oxidoreductase</keyword>
<proteinExistence type="predicted"/>
<evidence type="ECO:0000313" key="7">
    <source>
        <dbReference type="Proteomes" id="UP000186400"/>
    </source>
</evidence>
<dbReference type="Pfam" id="PF14833">
    <property type="entry name" value="NAD_binding_11"/>
    <property type="match status" value="1"/>
</dbReference>
<evidence type="ECO:0000256" key="3">
    <source>
        <dbReference type="PIRSR" id="PIRSR000103-1"/>
    </source>
</evidence>